<dbReference type="STRING" id="1123866.NT01SARS_0884"/>
<sequence length="106" mass="12442">MQLMNTDKIQKYLLKLKDSFLDETEENRRMLDIYVNYIDGKASNKDIEEANYQLKQVLRSLGLGILVVLPFSPISIPYVLKKAKEFDIELIPDWYKALSKDKDELE</sequence>
<reference evidence="2 3" key="1">
    <citation type="journal article" date="2012" name="ISME J.">
        <title>Genomic insights to SAR86, an abundant and uncultivated marine bacterial lineage.</title>
        <authorList>
            <person name="Dupont C.L."/>
            <person name="Rusch D.B."/>
            <person name="Yooseph S."/>
            <person name="Lombardo M.J."/>
            <person name="Richter R.A."/>
            <person name="Valas R."/>
            <person name="Novotny M."/>
            <person name="Yee-Greenbaum J."/>
            <person name="Selengut J.D."/>
            <person name="Haft D.H."/>
            <person name="Halpern A.L."/>
            <person name="Lasken R.S."/>
            <person name="Nealson K."/>
            <person name="Friedman R."/>
            <person name="Venter J.C."/>
        </authorList>
    </citation>
    <scope>NUCLEOTIDE SEQUENCE [LARGE SCALE GENOMIC DNA]</scope>
</reference>
<dbReference type="AlphaFoldDB" id="J4KRJ9"/>
<gene>
    <name evidence="2" type="ORF">NT01SARS_0884</name>
</gene>
<protein>
    <submittedName>
        <fullName evidence="2">Uncharacterized protein</fullName>
    </submittedName>
</protein>
<evidence type="ECO:0000313" key="3">
    <source>
        <dbReference type="Proteomes" id="UP000010305"/>
    </source>
</evidence>
<keyword evidence="1" id="KW-1133">Transmembrane helix</keyword>
<dbReference type="EMBL" id="JH611157">
    <property type="protein sequence ID" value="EJP71084.1"/>
    <property type="molecule type" value="Genomic_DNA"/>
</dbReference>
<name>J4KRJ9_9GAMM</name>
<evidence type="ECO:0000256" key="1">
    <source>
        <dbReference type="SAM" id="Phobius"/>
    </source>
</evidence>
<dbReference type="HOGENOM" id="CLU_158670_0_0_6"/>
<dbReference type="Proteomes" id="UP000010305">
    <property type="component" value="Unassembled WGS sequence"/>
</dbReference>
<keyword evidence="1" id="KW-0472">Membrane</keyword>
<accession>J4KRJ9</accession>
<evidence type="ECO:0000313" key="2">
    <source>
        <dbReference type="EMBL" id="EJP71084.1"/>
    </source>
</evidence>
<organism evidence="2 3">
    <name type="scientific">SAR86 cluster bacterium SAR86A</name>
    <dbReference type="NCBI Taxonomy" id="1123866"/>
    <lineage>
        <taxon>Bacteria</taxon>
        <taxon>Pseudomonadati</taxon>
        <taxon>Pseudomonadota</taxon>
        <taxon>Gammaproteobacteria</taxon>
        <taxon>SAR86 cluster</taxon>
    </lineage>
</organism>
<feature type="transmembrane region" description="Helical" evidence="1">
    <location>
        <begin position="61"/>
        <end position="80"/>
    </location>
</feature>
<proteinExistence type="predicted"/>
<keyword evidence="1" id="KW-0812">Transmembrane</keyword>